<name>A0A2U2PD27_9SPHI</name>
<organism evidence="3 4">
    <name type="scientific">Pararcticibacter amylolyticus</name>
    <dbReference type="NCBI Taxonomy" id="2173175"/>
    <lineage>
        <taxon>Bacteria</taxon>
        <taxon>Pseudomonadati</taxon>
        <taxon>Bacteroidota</taxon>
        <taxon>Sphingobacteriia</taxon>
        <taxon>Sphingobacteriales</taxon>
        <taxon>Sphingobacteriaceae</taxon>
        <taxon>Pararcticibacter</taxon>
    </lineage>
</organism>
<dbReference type="Proteomes" id="UP000245647">
    <property type="component" value="Unassembled WGS sequence"/>
</dbReference>
<feature type="transmembrane region" description="Helical" evidence="1">
    <location>
        <begin position="73"/>
        <end position="97"/>
    </location>
</feature>
<dbReference type="Pfam" id="PF04397">
    <property type="entry name" value="LytTR"/>
    <property type="match status" value="1"/>
</dbReference>
<keyword evidence="1" id="KW-0812">Transmembrane</keyword>
<dbReference type="SMART" id="SM00850">
    <property type="entry name" value="LytTR"/>
    <property type="match status" value="1"/>
</dbReference>
<feature type="transmembrane region" description="Helical" evidence="1">
    <location>
        <begin position="117"/>
        <end position="143"/>
    </location>
</feature>
<evidence type="ECO:0000313" key="3">
    <source>
        <dbReference type="EMBL" id="PWG79298.1"/>
    </source>
</evidence>
<protein>
    <recommendedName>
        <fullName evidence="2">HTH LytTR-type domain-containing protein</fullName>
    </recommendedName>
</protein>
<gene>
    <name evidence="3" type="ORF">DDR33_17400</name>
</gene>
<keyword evidence="1" id="KW-0472">Membrane</keyword>
<comment type="caution">
    <text evidence="3">The sequence shown here is derived from an EMBL/GenBank/DDBJ whole genome shotgun (WGS) entry which is preliminary data.</text>
</comment>
<reference evidence="3 4" key="1">
    <citation type="submission" date="2018-04" db="EMBL/GenBank/DDBJ databases">
        <title>Pedobacter chongqingensis sp. nov., isolated from a rottenly hemp rope.</title>
        <authorList>
            <person name="Cai Y."/>
        </authorList>
    </citation>
    <scope>NUCLEOTIDE SEQUENCE [LARGE SCALE GENOMIC DNA]</scope>
    <source>
        <strain evidence="3 4">FJ4-8</strain>
    </source>
</reference>
<dbReference type="GO" id="GO:0003677">
    <property type="term" value="F:DNA binding"/>
    <property type="evidence" value="ECO:0007669"/>
    <property type="project" value="InterPro"/>
</dbReference>
<dbReference type="PROSITE" id="PS50930">
    <property type="entry name" value="HTH_LYTTR"/>
    <property type="match status" value="1"/>
</dbReference>
<keyword evidence="1" id="KW-1133">Transmembrane helix</keyword>
<keyword evidence="4" id="KW-1185">Reference proteome</keyword>
<evidence type="ECO:0000259" key="2">
    <source>
        <dbReference type="PROSITE" id="PS50930"/>
    </source>
</evidence>
<feature type="transmembrane region" description="Helical" evidence="1">
    <location>
        <begin position="155"/>
        <end position="177"/>
    </location>
</feature>
<proteinExistence type="predicted"/>
<evidence type="ECO:0000256" key="1">
    <source>
        <dbReference type="SAM" id="Phobius"/>
    </source>
</evidence>
<dbReference type="Gene3D" id="2.40.50.1020">
    <property type="entry name" value="LytTr DNA-binding domain"/>
    <property type="match status" value="1"/>
</dbReference>
<dbReference type="AlphaFoldDB" id="A0A2U2PD27"/>
<feature type="transmembrane region" description="Helical" evidence="1">
    <location>
        <begin position="49"/>
        <end position="66"/>
    </location>
</feature>
<accession>A0A2U2PD27</accession>
<evidence type="ECO:0000313" key="4">
    <source>
        <dbReference type="Proteomes" id="UP000245647"/>
    </source>
</evidence>
<feature type="transmembrane region" description="Helical" evidence="1">
    <location>
        <begin position="12"/>
        <end position="29"/>
    </location>
</feature>
<feature type="domain" description="HTH LytTR-type" evidence="2">
    <location>
        <begin position="195"/>
        <end position="261"/>
    </location>
</feature>
<sequence>MKLKVKCDLNGLRKSINFSLTLIIVFILMHNPEGDRSTKELPYLNDKQQILLTVLVSLCLVLPLYCRCAWADLNFWVIGIHFLNIGWISYLVIQIIQWATSFLDSRYSWENYRSKRLLFQFLLGMILPLVFAFGVVWISVVLLKVRIGIAISSRYSILVVLLMVFCLNLVFGLWHFIAIGLQSDKTVAPVFADHILVERGNGLVKVLIPDVAYLYKNRDDVVIVLTNKELLLTPEPLKHFQDLLDPRMFFRVNRQFIIARHAYKGHEKIQPSGKLLVMLDPPVSGKVVVSRDVRKEFEKWIVGEGGVC</sequence>
<dbReference type="OrthoDB" id="9787344at2"/>
<dbReference type="RefSeq" id="WP_109417082.1">
    <property type="nucleotide sequence ID" value="NZ_QEAS01000015.1"/>
</dbReference>
<dbReference type="EMBL" id="QEAS01000015">
    <property type="protein sequence ID" value="PWG79298.1"/>
    <property type="molecule type" value="Genomic_DNA"/>
</dbReference>
<dbReference type="InterPro" id="IPR007492">
    <property type="entry name" value="LytTR_DNA-bd_dom"/>
</dbReference>